<reference evidence="8 9" key="3">
    <citation type="journal article" date="2019" name="Int. J. Syst. Evol. Microbiol.">
        <title>Anaerobacillus isosaccharinicus sp. nov., an alkaliphilic bacterium which degrades isosaccharinic acid.</title>
        <authorList>
            <person name="Bassil N.M."/>
            <person name="Lloyd J.R."/>
        </authorList>
    </citation>
    <scope>NUCLEOTIDE SEQUENCE [LARGE SCALE GENOMIC DNA]</scope>
    <source>
        <strain evidence="8 9">NB2006</strain>
    </source>
</reference>
<dbReference type="OrthoDB" id="9792313at2"/>
<gene>
    <name evidence="8" type="primary">mreC</name>
    <name evidence="8" type="ORF">AWH56_014880</name>
    <name evidence="7" type="ORF">AWH56_05255</name>
</gene>
<evidence type="ECO:0000256" key="5">
    <source>
        <dbReference type="PIRNR" id="PIRNR038471"/>
    </source>
</evidence>
<comment type="function">
    <text evidence="5">Involved in formation and maintenance of cell shape.</text>
</comment>
<dbReference type="Proteomes" id="UP000180175">
    <property type="component" value="Chromosome"/>
</dbReference>
<evidence type="ECO:0000256" key="2">
    <source>
        <dbReference type="ARBA" id="ARBA00013855"/>
    </source>
</evidence>
<dbReference type="InterPro" id="IPR007221">
    <property type="entry name" value="MreC"/>
</dbReference>
<accession>A0A1S2MD42</accession>
<dbReference type="InterPro" id="IPR042177">
    <property type="entry name" value="Cell/Rod_1"/>
</dbReference>
<evidence type="ECO:0000256" key="3">
    <source>
        <dbReference type="ARBA" id="ARBA00022960"/>
    </source>
</evidence>
<organism evidence="7 9">
    <name type="scientific">Anaerobacillus isosaccharinicus</name>
    <dbReference type="NCBI Taxonomy" id="1532552"/>
    <lineage>
        <taxon>Bacteria</taxon>
        <taxon>Bacillati</taxon>
        <taxon>Bacillota</taxon>
        <taxon>Bacilli</taxon>
        <taxon>Bacillales</taxon>
        <taxon>Bacillaceae</taxon>
        <taxon>Anaerobacillus</taxon>
    </lineage>
</organism>
<dbReference type="Gene3D" id="2.40.10.350">
    <property type="entry name" value="Rod shape-determining protein MreC, domain 2"/>
    <property type="match status" value="1"/>
</dbReference>
<dbReference type="EMBL" id="CP063356">
    <property type="protein sequence ID" value="QOY34027.1"/>
    <property type="molecule type" value="Genomic_DNA"/>
</dbReference>
<dbReference type="GO" id="GO:0008360">
    <property type="term" value="P:regulation of cell shape"/>
    <property type="evidence" value="ECO:0007669"/>
    <property type="project" value="UniProtKB-KW"/>
</dbReference>
<dbReference type="Gene3D" id="2.40.10.340">
    <property type="entry name" value="Rod shape-determining protein MreC, domain 1"/>
    <property type="match status" value="1"/>
</dbReference>
<evidence type="ECO:0000313" key="8">
    <source>
        <dbReference type="EMBL" id="QOY34027.1"/>
    </source>
</evidence>
<evidence type="ECO:0000313" key="7">
    <source>
        <dbReference type="EMBL" id="OIJ22668.1"/>
    </source>
</evidence>
<dbReference type="PANTHER" id="PTHR34138:SF1">
    <property type="entry name" value="CELL SHAPE-DETERMINING PROTEIN MREC"/>
    <property type="match status" value="1"/>
</dbReference>
<dbReference type="PANTHER" id="PTHR34138">
    <property type="entry name" value="CELL SHAPE-DETERMINING PROTEIN MREC"/>
    <property type="match status" value="1"/>
</dbReference>
<dbReference type="PIRSF" id="PIRSF038471">
    <property type="entry name" value="MreC"/>
    <property type="match status" value="1"/>
</dbReference>
<dbReference type="InterPro" id="IPR042175">
    <property type="entry name" value="Cell/Rod_MreC_2"/>
</dbReference>
<protein>
    <recommendedName>
        <fullName evidence="2 5">Cell shape-determining protein MreC</fullName>
    </recommendedName>
    <alternativeName>
        <fullName evidence="4 5">Cell shape protein MreC</fullName>
    </alternativeName>
</protein>
<dbReference type="AlphaFoldDB" id="A0A1S2MD42"/>
<evidence type="ECO:0000256" key="1">
    <source>
        <dbReference type="ARBA" id="ARBA00009369"/>
    </source>
</evidence>
<reference evidence="7 9" key="1">
    <citation type="submission" date="2016-10" db="EMBL/GenBank/DDBJ databases">
        <title>Draft genome sequences of four alkaliphilic bacteria belonging to the Anaerobacillus genus.</title>
        <authorList>
            <person name="Bassil N.M."/>
            <person name="Lloyd J.R."/>
        </authorList>
    </citation>
    <scope>NUCLEOTIDE SEQUENCE [LARGE SCALE GENOMIC DNA]</scope>
    <source>
        <strain evidence="7 9">NB2006</strain>
    </source>
</reference>
<evidence type="ECO:0000256" key="4">
    <source>
        <dbReference type="ARBA" id="ARBA00032089"/>
    </source>
</evidence>
<dbReference type="InterPro" id="IPR055342">
    <property type="entry name" value="MreC_beta-barrel_core"/>
</dbReference>
<keyword evidence="9" id="KW-1185">Reference proteome</keyword>
<reference evidence="8 9" key="2">
    <citation type="journal article" date="2017" name="Genome Announc.">
        <title>Draft Genome Sequences of Four Alkaliphilic Bacteria Belonging to the Anaerobacillus Genus.</title>
        <authorList>
            <person name="Bassil N.M."/>
            <person name="Lloyd J.R."/>
        </authorList>
    </citation>
    <scope>NUCLEOTIDE SEQUENCE [LARGE SCALE GENOMIC DNA]</scope>
    <source>
        <strain evidence="8 9">NB2006</strain>
    </source>
</reference>
<evidence type="ECO:0000313" key="9">
    <source>
        <dbReference type="Proteomes" id="UP000180175"/>
    </source>
</evidence>
<comment type="similarity">
    <text evidence="1 5">Belongs to the MreC family.</text>
</comment>
<dbReference type="RefSeq" id="WP_071316126.1">
    <property type="nucleotide sequence ID" value="NZ_CP063356.2"/>
</dbReference>
<dbReference type="EMBL" id="LQXD01000036">
    <property type="protein sequence ID" value="OIJ22668.1"/>
    <property type="molecule type" value="Genomic_DNA"/>
</dbReference>
<sequence length="293" mass="33168">MPQFFSNKRLIVLLVSIILLVALIGYSMSDRRSLTWPEQFMKDSVGWVQQVFKQPALYVAGFFETVNEMRNIYEENRVLKAHLDQYAQIAVEVNVLRRQNEHLKDALDIKESLYNYNLTPALVIHRSPDRWNEYIGINKGEQDGIERDMAVITSKGLVGKVMHVSQFTSTVQLLRDHDRTNRISAMVDAEDIEVFGFIEGFDEQSGALMLRKVEADAEIEVGQTVVTSGLGGIFPQGLLIGKVIRVEADEYGLTKNAYVEPSASFHNLDYVMIIRRTAASIDVNTTQEGEGDY</sequence>
<evidence type="ECO:0000259" key="6">
    <source>
        <dbReference type="Pfam" id="PF04085"/>
    </source>
</evidence>
<keyword evidence="3 5" id="KW-0133">Cell shape</keyword>
<reference evidence="8" key="4">
    <citation type="submission" date="2020-10" db="EMBL/GenBank/DDBJ databases">
        <authorList>
            <person name="Bassil N.M."/>
            <person name="Lloyd J.R."/>
        </authorList>
    </citation>
    <scope>NUCLEOTIDE SEQUENCE</scope>
    <source>
        <strain evidence="8">NB2006</strain>
    </source>
</reference>
<dbReference type="GO" id="GO:0005886">
    <property type="term" value="C:plasma membrane"/>
    <property type="evidence" value="ECO:0007669"/>
    <property type="project" value="TreeGrafter"/>
</dbReference>
<dbReference type="Pfam" id="PF04085">
    <property type="entry name" value="MreC"/>
    <property type="match status" value="1"/>
</dbReference>
<dbReference type="KEGG" id="aia:AWH56_014880"/>
<proteinExistence type="inferred from homology"/>
<feature type="domain" description="Rod shape-determining protein MreC beta-barrel core" evidence="6">
    <location>
        <begin position="123"/>
        <end position="274"/>
    </location>
</feature>
<dbReference type="NCBIfam" id="TIGR00219">
    <property type="entry name" value="mreC"/>
    <property type="match status" value="1"/>
</dbReference>
<name>A0A1S2MD42_9BACI</name>